<dbReference type="SUPFAM" id="SSF53335">
    <property type="entry name" value="S-adenosyl-L-methionine-dependent methyltransferases"/>
    <property type="match status" value="1"/>
</dbReference>
<dbReference type="Gene3D" id="3.40.50.150">
    <property type="entry name" value="Vaccinia Virus protein VP39"/>
    <property type="match status" value="1"/>
</dbReference>
<name>A0A645F4H8_9ZZZZ</name>
<evidence type="ECO:0000256" key="1">
    <source>
        <dbReference type="SAM" id="Phobius"/>
    </source>
</evidence>
<evidence type="ECO:0008006" key="3">
    <source>
        <dbReference type="Google" id="ProtNLM"/>
    </source>
</evidence>
<keyword evidence="1" id="KW-0812">Transmembrane</keyword>
<evidence type="ECO:0000313" key="2">
    <source>
        <dbReference type="EMBL" id="MPN09181.1"/>
    </source>
</evidence>
<organism evidence="2">
    <name type="scientific">bioreactor metagenome</name>
    <dbReference type="NCBI Taxonomy" id="1076179"/>
    <lineage>
        <taxon>unclassified sequences</taxon>
        <taxon>metagenomes</taxon>
        <taxon>ecological metagenomes</taxon>
    </lineage>
</organism>
<gene>
    <name evidence="2" type="ORF">SDC9_156469</name>
</gene>
<comment type="caution">
    <text evidence="2">The sequence shown here is derived from an EMBL/GenBank/DDBJ whole genome shotgun (WGS) entry which is preliminary data.</text>
</comment>
<dbReference type="AlphaFoldDB" id="A0A645F4H8"/>
<protein>
    <recommendedName>
        <fullName evidence="3">Methyltransferase type 11 domain-containing protein</fullName>
    </recommendedName>
</protein>
<feature type="transmembrane region" description="Helical" evidence="1">
    <location>
        <begin position="59"/>
        <end position="81"/>
    </location>
</feature>
<keyword evidence="1" id="KW-0472">Membrane</keyword>
<sequence length="163" mass="18486">MINFCKSKGLSVELKDAIEALCEIEDKTLDGIFISQVVEHLSPDYLINMLNLCSRKMKYGFYIIIETVNPLSLFSLANFYIDLSHVKPVHPETLKFLLDTTGFRDIEIKFLSSVPSDMKLQKLSDNSSFSESSKSMIEIYNQNIDLINNALYGAQDYAVIGKK</sequence>
<proteinExistence type="predicted"/>
<accession>A0A645F4H8</accession>
<reference evidence="2" key="1">
    <citation type="submission" date="2019-08" db="EMBL/GenBank/DDBJ databases">
        <authorList>
            <person name="Kucharzyk K."/>
            <person name="Murdoch R.W."/>
            <person name="Higgins S."/>
            <person name="Loffler F."/>
        </authorList>
    </citation>
    <scope>NUCLEOTIDE SEQUENCE</scope>
</reference>
<keyword evidence="1" id="KW-1133">Transmembrane helix</keyword>
<dbReference type="EMBL" id="VSSQ01055270">
    <property type="protein sequence ID" value="MPN09181.1"/>
    <property type="molecule type" value="Genomic_DNA"/>
</dbReference>
<dbReference type="InterPro" id="IPR029063">
    <property type="entry name" value="SAM-dependent_MTases_sf"/>
</dbReference>